<evidence type="ECO:0000259" key="3">
    <source>
        <dbReference type="Pfam" id="PF07811"/>
    </source>
</evidence>
<dbReference type="RefSeq" id="WP_141955434.1">
    <property type="nucleotide sequence ID" value="NZ_VFOZ01000001.1"/>
</dbReference>
<dbReference type="EMBL" id="VFOZ01000001">
    <property type="protein sequence ID" value="TQL96596.1"/>
    <property type="molecule type" value="Genomic_DNA"/>
</dbReference>
<keyword evidence="2" id="KW-0812">Transmembrane</keyword>
<proteinExistence type="predicted"/>
<dbReference type="Proteomes" id="UP000316096">
    <property type="component" value="Unassembled WGS sequence"/>
</dbReference>
<feature type="domain" description="TadE-like" evidence="3">
    <location>
        <begin position="19"/>
        <end position="61"/>
    </location>
</feature>
<dbReference type="Pfam" id="PF07811">
    <property type="entry name" value="TadE"/>
    <property type="match status" value="1"/>
</dbReference>
<evidence type="ECO:0000256" key="1">
    <source>
        <dbReference type="SAM" id="MobiDB-lite"/>
    </source>
</evidence>
<evidence type="ECO:0000313" key="4">
    <source>
        <dbReference type="EMBL" id="TQL96596.1"/>
    </source>
</evidence>
<dbReference type="AlphaFoldDB" id="A0A543CHN5"/>
<name>A0A543CHN5_9ACTN</name>
<dbReference type="OrthoDB" id="4869119at2"/>
<evidence type="ECO:0000256" key="2">
    <source>
        <dbReference type="SAM" id="Phobius"/>
    </source>
</evidence>
<evidence type="ECO:0000313" key="5">
    <source>
        <dbReference type="Proteomes" id="UP000316096"/>
    </source>
</evidence>
<organism evidence="4 5">
    <name type="scientific">Actinoallomurus bryophytorum</name>
    <dbReference type="NCBI Taxonomy" id="1490222"/>
    <lineage>
        <taxon>Bacteria</taxon>
        <taxon>Bacillati</taxon>
        <taxon>Actinomycetota</taxon>
        <taxon>Actinomycetes</taxon>
        <taxon>Streptosporangiales</taxon>
        <taxon>Thermomonosporaceae</taxon>
        <taxon>Actinoallomurus</taxon>
    </lineage>
</organism>
<comment type="caution">
    <text evidence="4">The sequence shown here is derived from an EMBL/GenBank/DDBJ whole genome shotgun (WGS) entry which is preliminary data.</text>
</comment>
<feature type="region of interest" description="Disordered" evidence="1">
    <location>
        <begin position="131"/>
        <end position="151"/>
    </location>
</feature>
<keyword evidence="2" id="KW-0472">Membrane</keyword>
<gene>
    <name evidence="4" type="ORF">FB559_2135</name>
</gene>
<dbReference type="InterPro" id="IPR012495">
    <property type="entry name" value="TadE-like_dom"/>
</dbReference>
<reference evidence="4 5" key="1">
    <citation type="submission" date="2019-06" db="EMBL/GenBank/DDBJ databases">
        <title>Sequencing the genomes of 1000 actinobacteria strains.</title>
        <authorList>
            <person name="Klenk H.-P."/>
        </authorList>
    </citation>
    <scope>NUCLEOTIDE SEQUENCE [LARGE SCALE GENOMIC DNA]</scope>
    <source>
        <strain evidence="4 5">DSM 102200</strain>
    </source>
</reference>
<feature type="transmembrane region" description="Helical" evidence="2">
    <location>
        <begin position="21"/>
        <end position="40"/>
    </location>
</feature>
<protein>
    <submittedName>
        <fullName evidence="4">TadE-like protein</fullName>
    </submittedName>
</protein>
<accession>A0A543CHN5</accession>
<keyword evidence="2" id="KW-1133">Transmembrane helix</keyword>
<keyword evidence="5" id="KW-1185">Reference proteome</keyword>
<sequence length="151" mass="15626">MRRRSRPGPKLVSFRGEVGNAVVEAAILAPLFILFLAGLLTGARLQRATAAVSQAAADAARQASIARTPAQARVAATASALATLRDKGLHCAPQVHLDLAAFSQPVGRAGLISASVTCTVRLADIAAPGIPGSRTVTQTHRSPLDPYRGRS</sequence>